<proteinExistence type="predicted"/>
<evidence type="ECO:0000256" key="1">
    <source>
        <dbReference type="SAM" id="Coils"/>
    </source>
</evidence>
<keyword evidence="2" id="KW-1133">Transmembrane helix</keyword>
<keyword evidence="4" id="KW-1185">Reference proteome</keyword>
<evidence type="ECO:0000313" key="4">
    <source>
        <dbReference type="Proteomes" id="UP001177212"/>
    </source>
</evidence>
<dbReference type="Proteomes" id="UP001177212">
    <property type="component" value="Unassembled WGS sequence"/>
</dbReference>
<comment type="caution">
    <text evidence="3">The sequence shown here is derived from an EMBL/GenBank/DDBJ whole genome shotgun (WGS) entry which is preliminary data.</text>
</comment>
<keyword evidence="2" id="KW-0472">Membrane</keyword>
<gene>
    <name evidence="3" type="ORF">Q8W34_17140</name>
</gene>
<organism evidence="3 4">
    <name type="scientific">Pseudoalteromonas marina</name>
    <dbReference type="NCBI Taxonomy" id="267375"/>
    <lineage>
        <taxon>Bacteria</taxon>
        <taxon>Pseudomonadati</taxon>
        <taxon>Pseudomonadota</taxon>
        <taxon>Gammaproteobacteria</taxon>
        <taxon>Alteromonadales</taxon>
        <taxon>Pseudoalteromonadaceae</taxon>
        <taxon>Pseudoalteromonas</taxon>
    </lineage>
</organism>
<sequence length="155" mass="17292">MSIFNEKVETIKALDEKSMTAINWATVFILFYTLIAQTYGFSINLKVIYTGAVLMSLFFVSRLLLSLAIQNVSKSAIHNDSNKKAIDEIKKISRNGLISSLLLGILVGNLAVTHISIEKAAGTASMQTQVNEELNEKIKRMEKDIKELKKDRNAN</sequence>
<protein>
    <submittedName>
        <fullName evidence="3">Uncharacterized protein</fullName>
    </submittedName>
</protein>
<feature type="transmembrane region" description="Helical" evidence="2">
    <location>
        <begin position="97"/>
        <end position="117"/>
    </location>
</feature>
<feature type="transmembrane region" description="Helical" evidence="2">
    <location>
        <begin position="47"/>
        <end position="65"/>
    </location>
</feature>
<accession>A0ABT9FHW7</accession>
<evidence type="ECO:0000256" key="2">
    <source>
        <dbReference type="SAM" id="Phobius"/>
    </source>
</evidence>
<dbReference type="RefSeq" id="WP_305472985.1">
    <property type="nucleotide sequence ID" value="NZ_JAUYVT010000020.1"/>
</dbReference>
<name>A0ABT9FHW7_9GAMM</name>
<feature type="transmembrane region" description="Helical" evidence="2">
    <location>
        <begin position="21"/>
        <end position="41"/>
    </location>
</feature>
<keyword evidence="2" id="KW-0812">Transmembrane</keyword>
<feature type="coiled-coil region" evidence="1">
    <location>
        <begin position="124"/>
        <end position="151"/>
    </location>
</feature>
<evidence type="ECO:0000313" key="3">
    <source>
        <dbReference type="EMBL" id="MDP2566374.1"/>
    </source>
</evidence>
<keyword evidence="1" id="KW-0175">Coiled coil</keyword>
<reference evidence="3" key="1">
    <citation type="submission" date="2023-07" db="EMBL/GenBank/DDBJ databases">
        <title>Genome content predicts the carbon catabolic preferences of heterotrophic bacteria.</title>
        <authorList>
            <person name="Gralka M."/>
        </authorList>
    </citation>
    <scope>NUCLEOTIDE SEQUENCE</scope>
    <source>
        <strain evidence="3">4G09</strain>
    </source>
</reference>
<dbReference type="EMBL" id="JAUYVT010000020">
    <property type="protein sequence ID" value="MDP2566374.1"/>
    <property type="molecule type" value="Genomic_DNA"/>
</dbReference>